<sequence>MDRGDCSIEGDGEMKWYLVPLFMIFLTSCFNPRVHRGDILFRSATSDSLSSAINRVTGAVGYSHIGVVDTLHGKMVVIHATPHGGVIKSTLDEFSKEGGVARRVDVFMIRKPKEIRINTALRHANNLLGEKYNKTYIIEDSGYYCSEFIYDIFKEDSLFQLNPMTFKDPVSGTFNEGWVEYYKKLGIDIPEGKLGCNPNEMSKNCNLRYVFSYGESK</sequence>
<dbReference type="Proteomes" id="UP000826212">
    <property type="component" value="Chromosome"/>
</dbReference>
<reference evidence="1" key="1">
    <citation type="submission" date="2021-08" db="EMBL/GenBank/DDBJ databases">
        <title>Novel anaerobic bacterium isolated from sea squirt in East Sea, Republic of Korea.</title>
        <authorList>
            <person name="Nguyen T.H."/>
            <person name="Li Z."/>
            <person name="Lee Y.-J."/>
            <person name="Ko J."/>
            <person name="Kim S.-G."/>
        </authorList>
    </citation>
    <scope>NUCLEOTIDE SEQUENCE</scope>
    <source>
        <strain evidence="1">KCTC 25031</strain>
    </source>
</reference>
<evidence type="ECO:0000313" key="2">
    <source>
        <dbReference type="Proteomes" id="UP000826212"/>
    </source>
</evidence>
<dbReference type="EMBL" id="CP081303">
    <property type="protein sequence ID" value="QZE15678.1"/>
    <property type="molecule type" value="Genomic_DNA"/>
</dbReference>
<protein>
    <submittedName>
        <fullName evidence="1">Uncharacterized protein</fullName>
    </submittedName>
</protein>
<evidence type="ECO:0000313" key="1">
    <source>
        <dbReference type="EMBL" id="QZE15678.1"/>
    </source>
</evidence>
<gene>
    <name evidence="1" type="ORF">K4L44_07555</name>
</gene>
<organism evidence="1 2">
    <name type="scientific">Halosquirtibacter laminarini</name>
    <dbReference type="NCBI Taxonomy" id="3374600"/>
    <lineage>
        <taxon>Bacteria</taxon>
        <taxon>Pseudomonadati</taxon>
        <taxon>Bacteroidota</taxon>
        <taxon>Bacteroidia</taxon>
        <taxon>Marinilabiliales</taxon>
        <taxon>Prolixibacteraceae</taxon>
        <taxon>Halosquirtibacter</taxon>
    </lineage>
</organism>
<accession>A0AC61NIW4</accession>
<keyword evidence="2" id="KW-1185">Reference proteome</keyword>
<proteinExistence type="predicted"/>
<name>A0AC61NIW4_9BACT</name>